<evidence type="ECO:0000313" key="13">
    <source>
        <dbReference type="Proteomes" id="UP000694381"/>
    </source>
</evidence>
<dbReference type="GO" id="GO:0005789">
    <property type="term" value="C:endoplasmic reticulum membrane"/>
    <property type="evidence" value="ECO:0007669"/>
    <property type="project" value="UniProtKB-SubCell"/>
</dbReference>
<name>A0A8C6QV65_NANGA</name>
<accession>A0A8C6QV65</accession>
<evidence type="ECO:0000256" key="10">
    <source>
        <dbReference type="ARBA" id="ARBA00023315"/>
    </source>
</evidence>
<dbReference type="GO" id="GO:0006640">
    <property type="term" value="P:monoacylglycerol biosynthetic process"/>
    <property type="evidence" value="ECO:0007669"/>
    <property type="project" value="Ensembl"/>
</dbReference>
<protein>
    <recommendedName>
        <fullName evidence="11">Acyltransferase</fullName>
        <ecNumber evidence="11">2.3.1.-</ecNumber>
    </recommendedName>
</protein>
<evidence type="ECO:0000256" key="1">
    <source>
        <dbReference type="ARBA" id="ARBA00004477"/>
    </source>
</evidence>
<evidence type="ECO:0000256" key="6">
    <source>
        <dbReference type="ARBA" id="ARBA00022824"/>
    </source>
</evidence>
<evidence type="ECO:0000256" key="8">
    <source>
        <dbReference type="ARBA" id="ARBA00023098"/>
    </source>
</evidence>
<evidence type="ECO:0000256" key="9">
    <source>
        <dbReference type="ARBA" id="ARBA00023136"/>
    </source>
</evidence>
<comment type="similarity">
    <text evidence="2 11">Belongs to the diacylglycerol acyltransferase family.</text>
</comment>
<feature type="transmembrane region" description="Helical" evidence="11">
    <location>
        <begin position="12"/>
        <end position="34"/>
    </location>
</feature>
<keyword evidence="4 11" id="KW-0808">Transferase</keyword>
<dbReference type="PANTHER" id="PTHR12317">
    <property type="entry name" value="DIACYLGLYCEROL O-ACYLTRANSFERASE"/>
    <property type="match status" value="1"/>
</dbReference>
<dbReference type="AlphaFoldDB" id="A0A8C6QV65"/>
<keyword evidence="5 11" id="KW-0812">Transmembrane</keyword>
<keyword evidence="6 11" id="KW-0256">Endoplasmic reticulum</keyword>
<keyword evidence="9 11" id="KW-0472">Membrane</keyword>
<evidence type="ECO:0000256" key="7">
    <source>
        <dbReference type="ARBA" id="ARBA00022989"/>
    </source>
</evidence>
<comment type="subcellular location">
    <subcellularLocation>
        <location evidence="1 11">Endoplasmic reticulum membrane</location>
        <topology evidence="1 11">Multi-pass membrane protein</topology>
    </subcellularLocation>
</comment>
<evidence type="ECO:0000313" key="12">
    <source>
        <dbReference type="Ensembl" id="ENSNGAP00000009127.1"/>
    </source>
</evidence>
<reference evidence="12" key="2">
    <citation type="submission" date="2025-09" db="UniProtKB">
        <authorList>
            <consortium name="Ensembl"/>
        </authorList>
    </citation>
    <scope>IDENTIFICATION</scope>
</reference>
<dbReference type="Ensembl" id="ENSNGAT00000014636.1">
    <property type="protein sequence ID" value="ENSNGAP00000009127.1"/>
    <property type="gene ID" value="ENSNGAG00000011894.1"/>
</dbReference>
<evidence type="ECO:0000256" key="4">
    <source>
        <dbReference type="ARBA" id="ARBA00022679"/>
    </source>
</evidence>
<keyword evidence="13" id="KW-1185">Reference proteome</keyword>
<dbReference type="OMA" id="GTWIRFF"/>
<keyword evidence="7 11" id="KW-1133">Transmembrane helix</keyword>
<proteinExistence type="inferred from homology"/>
<dbReference type="PANTHER" id="PTHR12317:SF19">
    <property type="entry name" value="DIACYLGLYCEROL O-ACYLTRANSFERASE 2-LIKE PROTEIN 6"/>
    <property type="match status" value="1"/>
</dbReference>
<reference evidence="12" key="1">
    <citation type="submission" date="2025-08" db="UniProtKB">
        <authorList>
            <consortium name="Ensembl"/>
        </authorList>
    </citation>
    <scope>IDENTIFICATION</scope>
</reference>
<keyword evidence="10" id="KW-0012">Acyltransferase</keyword>
<dbReference type="CDD" id="cd07987">
    <property type="entry name" value="LPLAT_MGAT-like"/>
    <property type="match status" value="1"/>
</dbReference>
<dbReference type="InterPro" id="IPR007130">
    <property type="entry name" value="DAGAT"/>
</dbReference>
<dbReference type="GeneTree" id="ENSGT01030000234582"/>
<keyword evidence="3" id="KW-0444">Lipid biosynthesis</keyword>
<dbReference type="EC" id="2.3.1.-" evidence="11"/>
<dbReference type="Pfam" id="PF03982">
    <property type="entry name" value="DAGAT"/>
    <property type="match status" value="1"/>
</dbReference>
<evidence type="ECO:0000256" key="11">
    <source>
        <dbReference type="RuleBase" id="RU367023"/>
    </source>
</evidence>
<evidence type="ECO:0000256" key="3">
    <source>
        <dbReference type="ARBA" id="ARBA00022516"/>
    </source>
</evidence>
<gene>
    <name evidence="12" type="primary">Dgat2l6</name>
</gene>
<organism evidence="12 13">
    <name type="scientific">Nannospalax galili</name>
    <name type="common">Northern Israeli blind subterranean mole rat</name>
    <name type="synonym">Spalax galili</name>
    <dbReference type="NCBI Taxonomy" id="1026970"/>
    <lineage>
        <taxon>Eukaryota</taxon>
        <taxon>Metazoa</taxon>
        <taxon>Chordata</taxon>
        <taxon>Craniata</taxon>
        <taxon>Vertebrata</taxon>
        <taxon>Euteleostomi</taxon>
        <taxon>Mammalia</taxon>
        <taxon>Eutheria</taxon>
        <taxon>Euarchontoglires</taxon>
        <taxon>Glires</taxon>
        <taxon>Rodentia</taxon>
        <taxon>Myomorpha</taxon>
        <taxon>Muroidea</taxon>
        <taxon>Spalacidae</taxon>
        <taxon>Spalacinae</taxon>
        <taxon>Nannospalax</taxon>
    </lineage>
</organism>
<dbReference type="GO" id="GO:0008374">
    <property type="term" value="F:O-acyltransferase activity"/>
    <property type="evidence" value="ECO:0007669"/>
    <property type="project" value="InterPro"/>
</dbReference>
<keyword evidence="8" id="KW-0443">Lipid metabolism</keyword>
<sequence>MSFSQLDLHEGLRTLSVLQWIPVYIFLGAIPIFLGPYLLVFSNLWPLTVLTLAWLAYDWNTHSQDGRRSAWVRNWTLWKYFQNYFPIKLVTHDLSPKHNYIIINHPHGIFSLGTFINFATEATGFSRIFPSITPFLATLEHVFWIPIVQEYVMSMGVCPVSELALKHKLTQRGSGNAVIIVVGGASEALLCHPGASTLCLKSSKGFVKLALKTGAYLVPSYSFGENEVYNQETFPEGLNFCTFHGRGLTRGSWGFLPFNQPITTIVGEPLPVPKINNPSKETVGKYLALYINALCKLFDQHKAKYGLSETQELTIV</sequence>
<evidence type="ECO:0000256" key="2">
    <source>
        <dbReference type="ARBA" id="ARBA00005420"/>
    </source>
</evidence>
<comment type="caution">
    <text evidence="11">Lacks conserved residue(s) required for the propagation of feature annotation.</text>
</comment>
<dbReference type="Proteomes" id="UP000694381">
    <property type="component" value="Unassembled WGS sequence"/>
</dbReference>
<evidence type="ECO:0000256" key="5">
    <source>
        <dbReference type="ARBA" id="ARBA00022692"/>
    </source>
</evidence>